<dbReference type="AlphaFoldDB" id="A0ABD0YRQ6"/>
<dbReference type="InterPro" id="IPR001433">
    <property type="entry name" value="OxRdtase_FAD/NAD-bd"/>
</dbReference>
<evidence type="ECO:0000256" key="6">
    <source>
        <dbReference type="ARBA" id="ARBA00022643"/>
    </source>
</evidence>
<dbReference type="SUPFAM" id="SSF52343">
    <property type="entry name" value="Ferredoxin reductase-like, C-terminal NADP-linked domain"/>
    <property type="match status" value="1"/>
</dbReference>
<keyword evidence="9" id="KW-0560">Oxidoreductase</keyword>
<keyword evidence="8" id="KW-0521">NADP</keyword>
<accession>A0ABD0YRQ6</accession>
<dbReference type="GO" id="GO:0016226">
    <property type="term" value="P:iron-sulfur cluster assembly"/>
    <property type="evidence" value="ECO:0007669"/>
    <property type="project" value="UniProtKB-ARBA"/>
</dbReference>
<comment type="cofactor">
    <cofactor evidence="2">
        <name>FAD</name>
        <dbReference type="ChEBI" id="CHEBI:57692"/>
    </cofactor>
</comment>
<proteinExistence type="predicted"/>
<dbReference type="InterPro" id="IPR039261">
    <property type="entry name" value="FNR_nucleotide-bd"/>
</dbReference>
<dbReference type="GO" id="GO:0005829">
    <property type="term" value="C:cytosol"/>
    <property type="evidence" value="ECO:0007669"/>
    <property type="project" value="UniProtKB-ARBA"/>
</dbReference>
<protein>
    <recommendedName>
        <fullName evidence="11">FAD-binding FR-type domain-containing protein</fullName>
    </recommendedName>
</protein>
<evidence type="ECO:0000256" key="7">
    <source>
        <dbReference type="ARBA" id="ARBA00022827"/>
    </source>
</evidence>
<dbReference type="PANTHER" id="PTHR19384">
    <property type="entry name" value="NITRIC OXIDE SYNTHASE-RELATED"/>
    <property type="match status" value="1"/>
</dbReference>
<dbReference type="InterPro" id="IPR023173">
    <property type="entry name" value="NADPH_Cyt_P450_Rdtase_alpha"/>
</dbReference>
<comment type="subcellular location">
    <subcellularLocation>
        <location evidence="3">Cytoplasm</location>
    </subcellularLocation>
</comment>
<dbReference type="Proteomes" id="UP001558652">
    <property type="component" value="Unassembled WGS sequence"/>
</dbReference>
<sequence length="421" mass="47839">VFRWNVEIIENECAQTLDFPVGEENQRYNLRVSANIRTTTPEHFQEVRLLKLKSEEKINYSPGDVLMVRPHNRRQAVNHLMTLLGGDSRKPFLNGETVLKISPRDPDMPVPDALKHPLNLHTLATSYWDLNAIPRRYVFQLLAHMTSSDLEKEKLLELSSSSGQEELFSYCNRPRRTVVEVLADFPHASVNIPISYLFDIFQPIRPRAFSIASAPSVHHNEIHILVAVVRYTTKLFVPRYGLCSTWLASLGQEQLLQVAVRKGSFSFPSNPSVPVVMVGPGTGVAPFRSFITESLFLYSLEHPPPNLTLIFGCRNREGDFHFKEEWSKMQGLCLYTAFSRDQPHKIYVQHIIENKSDLMAELIYKNGGMVYVAGNAKDMPSAVYLALAEALKKHANMSLDSANAYLESMLQTGRYQTETWS</sequence>
<comment type="caution">
    <text evidence="12">The sequence shown here is derived from an EMBL/GenBank/DDBJ whole genome shotgun (WGS) entry which is preliminary data.</text>
</comment>
<dbReference type="FunFam" id="3.40.50.80:FF:000032">
    <property type="entry name" value="NADPH-dependent diflavin oxidoreductase 1"/>
    <property type="match status" value="1"/>
</dbReference>
<comment type="catalytic activity">
    <reaction evidence="10">
        <text>2 oxidized [2Fe-2S]-[protein] + NADPH = 2 reduced [2Fe-2S]-[protein] + NADP(+) + H(+)</text>
        <dbReference type="Rhea" id="RHEA:67716"/>
        <dbReference type="Rhea" id="RHEA-COMP:17327"/>
        <dbReference type="Rhea" id="RHEA-COMP:17328"/>
        <dbReference type="ChEBI" id="CHEBI:15378"/>
        <dbReference type="ChEBI" id="CHEBI:33737"/>
        <dbReference type="ChEBI" id="CHEBI:33738"/>
        <dbReference type="ChEBI" id="CHEBI:57783"/>
        <dbReference type="ChEBI" id="CHEBI:58349"/>
    </reaction>
    <physiologicalReaction direction="left-to-right" evidence="10">
        <dbReference type="Rhea" id="RHEA:67717"/>
    </physiologicalReaction>
</comment>
<dbReference type="FunFam" id="1.20.990.10:FF:000008">
    <property type="entry name" value="NADPH-dependent diflavin oxidoreductase 1"/>
    <property type="match status" value="1"/>
</dbReference>
<dbReference type="InterPro" id="IPR001709">
    <property type="entry name" value="Flavoprot_Pyr_Nucl_cyt_Rdtase"/>
</dbReference>
<dbReference type="InterPro" id="IPR003097">
    <property type="entry name" value="CysJ-like_FAD-binding"/>
</dbReference>
<name>A0ABD0YRQ6_9HEMI</name>
<dbReference type="GO" id="GO:0016651">
    <property type="term" value="F:oxidoreductase activity, acting on NAD(P)H"/>
    <property type="evidence" value="ECO:0007669"/>
    <property type="project" value="UniProtKB-ARBA"/>
</dbReference>
<dbReference type="PRINTS" id="PR00371">
    <property type="entry name" value="FPNCR"/>
</dbReference>
<evidence type="ECO:0000256" key="1">
    <source>
        <dbReference type="ARBA" id="ARBA00001917"/>
    </source>
</evidence>
<evidence type="ECO:0000256" key="10">
    <source>
        <dbReference type="ARBA" id="ARBA00052174"/>
    </source>
</evidence>
<gene>
    <name evidence="12" type="ORF">AAG570_008708</name>
</gene>
<evidence type="ECO:0000256" key="8">
    <source>
        <dbReference type="ARBA" id="ARBA00022857"/>
    </source>
</evidence>
<dbReference type="InterPro" id="IPR017938">
    <property type="entry name" value="Riboflavin_synthase-like_b-brl"/>
</dbReference>
<feature type="domain" description="FAD-binding FR-type" evidence="11">
    <location>
        <begin position="25"/>
        <end position="268"/>
    </location>
</feature>
<evidence type="ECO:0000256" key="4">
    <source>
        <dbReference type="ARBA" id="ARBA00022490"/>
    </source>
</evidence>
<keyword evidence="5" id="KW-0285">Flavoprotein</keyword>
<keyword evidence="7" id="KW-0274">FAD</keyword>
<dbReference type="PANTHER" id="PTHR19384:SF10">
    <property type="entry name" value="NADPH-DEPENDENT DIFLAVIN OXIDOREDUCTASE 1"/>
    <property type="match status" value="1"/>
</dbReference>
<evidence type="ECO:0000256" key="5">
    <source>
        <dbReference type="ARBA" id="ARBA00022630"/>
    </source>
</evidence>
<dbReference type="Gene3D" id="2.40.30.10">
    <property type="entry name" value="Translation factors"/>
    <property type="match status" value="1"/>
</dbReference>
<dbReference type="Pfam" id="PF00667">
    <property type="entry name" value="FAD_binding_1"/>
    <property type="match status" value="1"/>
</dbReference>
<dbReference type="Pfam" id="PF00175">
    <property type="entry name" value="NAD_binding_1"/>
    <property type="match status" value="1"/>
</dbReference>
<evidence type="ECO:0000256" key="3">
    <source>
        <dbReference type="ARBA" id="ARBA00004496"/>
    </source>
</evidence>
<dbReference type="PROSITE" id="PS51384">
    <property type="entry name" value="FAD_FR"/>
    <property type="match status" value="1"/>
</dbReference>
<organism evidence="12 13">
    <name type="scientific">Ranatra chinensis</name>
    <dbReference type="NCBI Taxonomy" id="642074"/>
    <lineage>
        <taxon>Eukaryota</taxon>
        <taxon>Metazoa</taxon>
        <taxon>Ecdysozoa</taxon>
        <taxon>Arthropoda</taxon>
        <taxon>Hexapoda</taxon>
        <taxon>Insecta</taxon>
        <taxon>Pterygota</taxon>
        <taxon>Neoptera</taxon>
        <taxon>Paraneoptera</taxon>
        <taxon>Hemiptera</taxon>
        <taxon>Heteroptera</taxon>
        <taxon>Panheteroptera</taxon>
        <taxon>Nepomorpha</taxon>
        <taxon>Nepidae</taxon>
        <taxon>Ranatrinae</taxon>
        <taxon>Ranatra</taxon>
    </lineage>
</organism>
<keyword evidence="4" id="KW-0963">Cytoplasm</keyword>
<dbReference type="Gene3D" id="3.40.50.80">
    <property type="entry name" value="Nucleotide-binding domain of ferredoxin-NADP reductase (FNR) module"/>
    <property type="match status" value="1"/>
</dbReference>
<dbReference type="SUPFAM" id="SSF63380">
    <property type="entry name" value="Riboflavin synthase domain-like"/>
    <property type="match status" value="1"/>
</dbReference>
<evidence type="ECO:0000313" key="12">
    <source>
        <dbReference type="EMBL" id="KAL1138646.1"/>
    </source>
</evidence>
<dbReference type="EMBL" id="JBFDAA010000003">
    <property type="protein sequence ID" value="KAL1138646.1"/>
    <property type="molecule type" value="Genomic_DNA"/>
</dbReference>
<evidence type="ECO:0000313" key="13">
    <source>
        <dbReference type="Proteomes" id="UP001558652"/>
    </source>
</evidence>
<reference evidence="12 13" key="1">
    <citation type="submission" date="2024-07" db="EMBL/GenBank/DDBJ databases">
        <title>Chromosome-level genome assembly of the water stick insect Ranatra chinensis (Heteroptera: Nepidae).</title>
        <authorList>
            <person name="Liu X."/>
        </authorList>
    </citation>
    <scope>NUCLEOTIDE SEQUENCE [LARGE SCALE GENOMIC DNA]</scope>
    <source>
        <strain evidence="12">Cailab_2021Rc</strain>
        <tissue evidence="12">Muscle</tissue>
    </source>
</reference>
<dbReference type="Gene3D" id="1.20.990.10">
    <property type="entry name" value="NADPH-cytochrome p450 Reductase, Chain A, domain 3"/>
    <property type="match status" value="1"/>
</dbReference>
<dbReference type="InterPro" id="IPR017927">
    <property type="entry name" value="FAD-bd_FR_type"/>
</dbReference>
<feature type="non-terminal residue" evidence="12">
    <location>
        <position position="1"/>
    </location>
</feature>
<evidence type="ECO:0000259" key="11">
    <source>
        <dbReference type="PROSITE" id="PS51384"/>
    </source>
</evidence>
<evidence type="ECO:0000256" key="2">
    <source>
        <dbReference type="ARBA" id="ARBA00001974"/>
    </source>
</evidence>
<keyword evidence="13" id="KW-1185">Reference proteome</keyword>
<comment type="cofactor">
    <cofactor evidence="1">
        <name>FMN</name>
        <dbReference type="ChEBI" id="CHEBI:58210"/>
    </cofactor>
</comment>
<evidence type="ECO:0000256" key="9">
    <source>
        <dbReference type="ARBA" id="ARBA00023002"/>
    </source>
</evidence>
<keyword evidence="6" id="KW-0288">FMN</keyword>